<gene>
    <name evidence="2" type="ORF">J2S63_003630</name>
</gene>
<keyword evidence="3" id="KW-1185">Reference proteome</keyword>
<evidence type="ECO:0000256" key="1">
    <source>
        <dbReference type="SAM" id="Phobius"/>
    </source>
</evidence>
<keyword evidence="1" id="KW-0472">Membrane</keyword>
<protein>
    <submittedName>
        <fullName evidence="2">Flp pilus assembly protein TadG</fullName>
    </submittedName>
</protein>
<proteinExistence type="predicted"/>
<organism evidence="2 3">
    <name type="scientific">Nocardioides marmoribigeumensis</name>
    <dbReference type="NCBI Taxonomy" id="433649"/>
    <lineage>
        <taxon>Bacteria</taxon>
        <taxon>Bacillati</taxon>
        <taxon>Actinomycetota</taxon>
        <taxon>Actinomycetes</taxon>
        <taxon>Propionibacteriales</taxon>
        <taxon>Nocardioidaceae</taxon>
        <taxon>Nocardioides</taxon>
    </lineage>
</organism>
<sequence length="145" mass="15230">MRRRTDQGSALVEVTWLSLLLLVPLVYVMVSVFAVQSGSFAVSGAARAAARAYSLAPDEASAPARARAAAAVSLADHDIRAGDAVVTVTCRPDPANCLAPGSLITAVVRHQVVLPLVPSALGRQAPSFRVEARSTVSYGTFREDR</sequence>
<dbReference type="RefSeq" id="WP_310305262.1">
    <property type="nucleotide sequence ID" value="NZ_BAAAPS010000005.1"/>
</dbReference>
<reference evidence="2 3" key="1">
    <citation type="submission" date="2023-07" db="EMBL/GenBank/DDBJ databases">
        <title>Sequencing the genomes of 1000 actinobacteria strains.</title>
        <authorList>
            <person name="Klenk H.-P."/>
        </authorList>
    </citation>
    <scope>NUCLEOTIDE SEQUENCE [LARGE SCALE GENOMIC DNA]</scope>
    <source>
        <strain evidence="2 3">DSM 19426</strain>
    </source>
</reference>
<keyword evidence="1" id="KW-0812">Transmembrane</keyword>
<dbReference type="Proteomes" id="UP001183648">
    <property type="component" value="Unassembled WGS sequence"/>
</dbReference>
<accession>A0ABU2C0A9</accession>
<comment type="caution">
    <text evidence="2">The sequence shown here is derived from an EMBL/GenBank/DDBJ whole genome shotgun (WGS) entry which is preliminary data.</text>
</comment>
<name>A0ABU2C0A9_9ACTN</name>
<dbReference type="EMBL" id="JAVDYG010000001">
    <property type="protein sequence ID" value="MDR7364077.1"/>
    <property type="molecule type" value="Genomic_DNA"/>
</dbReference>
<feature type="transmembrane region" description="Helical" evidence="1">
    <location>
        <begin position="12"/>
        <end position="35"/>
    </location>
</feature>
<keyword evidence="1" id="KW-1133">Transmembrane helix</keyword>
<evidence type="ECO:0000313" key="3">
    <source>
        <dbReference type="Proteomes" id="UP001183648"/>
    </source>
</evidence>
<evidence type="ECO:0000313" key="2">
    <source>
        <dbReference type="EMBL" id="MDR7364077.1"/>
    </source>
</evidence>